<keyword evidence="3" id="KW-0812">Transmembrane</keyword>
<evidence type="ECO:0000256" key="1">
    <source>
        <dbReference type="SAM" id="Coils"/>
    </source>
</evidence>
<evidence type="ECO:0008006" key="6">
    <source>
        <dbReference type="Google" id="ProtNLM"/>
    </source>
</evidence>
<name>A0A6M1SV05_9BACT</name>
<keyword evidence="1" id="KW-0175">Coiled coil</keyword>
<dbReference type="AlphaFoldDB" id="A0A6M1SV05"/>
<feature type="compositionally biased region" description="Basic and acidic residues" evidence="2">
    <location>
        <begin position="1056"/>
        <end position="1069"/>
    </location>
</feature>
<feature type="transmembrane region" description="Helical" evidence="3">
    <location>
        <begin position="35"/>
        <end position="53"/>
    </location>
</feature>
<reference evidence="4 5" key="1">
    <citation type="submission" date="2020-02" db="EMBL/GenBank/DDBJ databases">
        <title>Balneolaceae bacterium YR4-1, complete genome.</title>
        <authorList>
            <person name="Li Y."/>
            <person name="Wu S."/>
        </authorList>
    </citation>
    <scope>NUCLEOTIDE SEQUENCE [LARGE SCALE GENOMIC DNA]</scope>
    <source>
        <strain evidence="4 5">YR4-1</strain>
    </source>
</reference>
<keyword evidence="3" id="KW-1133">Transmembrane helix</keyword>
<keyword evidence="3" id="KW-0472">Membrane</keyword>
<organism evidence="4 5">
    <name type="scientific">Halalkalibaculum roseum</name>
    <dbReference type="NCBI Taxonomy" id="2709311"/>
    <lineage>
        <taxon>Bacteria</taxon>
        <taxon>Pseudomonadati</taxon>
        <taxon>Balneolota</taxon>
        <taxon>Balneolia</taxon>
        <taxon>Balneolales</taxon>
        <taxon>Balneolaceae</taxon>
        <taxon>Halalkalibaculum</taxon>
    </lineage>
</organism>
<evidence type="ECO:0000256" key="3">
    <source>
        <dbReference type="SAM" id="Phobius"/>
    </source>
</evidence>
<accession>A0A6M1SV05</accession>
<proteinExistence type="predicted"/>
<feature type="region of interest" description="Disordered" evidence="2">
    <location>
        <begin position="721"/>
        <end position="747"/>
    </location>
</feature>
<feature type="transmembrane region" description="Helical" evidence="3">
    <location>
        <begin position="65"/>
        <end position="83"/>
    </location>
</feature>
<dbReference type="RefSeq" id="WP_165139890.1">
    <property type="nucleotide sequence ID" value="NZ_JAALLT010000002.1"/>
</dbReference>
<keyword evidence="5" id="KW-1185">Reference proteome</keyword>
<feature type="coiled-coil region" evidence="1">
    <location>
        <begin position="913"/>
        <end position="1036"/>
    </location>
</feature>
<protein>
    <recommendedName>
        <fullName evidence="6">DUF4175 family protein</fullName>
    </recommendedName>
</protein>
<evidence type="ECO:0000313" key="5">
    <source>
        <dbReference type="Proteomes" id="UP000473278"/>
    </source>
</evidence>
<sequence>MTKPAHNEPGKNVPGLTDILKDSYRKLNRRHRNSALLTGSMVLLFGVSLLILTEQFFYLSPAVKISYWIGLIAISLISGYAVYSRREFNSFRKFCRKLADARSLPELTNAIDFIYNDRSENSRFFELALEQNLKKVKRADLKSSTQEYTSESTVTGKFRKFGMLSILGLIMVLVAAFTLPDSLNRSLAAWESYKKPNPFSYTVLPGSITLEQGNGFQPTIRFNGERPSNLSLAFKTDIEEEFRSRQPSERIEDSVVFASLSPNTSGTYYFEMDGYESEDFRVEVQLLPRFKSLSVAVVPPAYTGLDSTSYSYPFSTIRAYKGSTLRLSGKPNKVLERLTLIRKTVPDTVMVNSIEEESGIFTYQFELTAVDTLSFSMSDGFGLSNKNPFEFVVEPLEDEYPFVQLNRPEGNLEMKNPEDLVLEYEASDDFGLTGARLHYEIRRAFKQNAETQNTSIPLPALNRSETYEWTLNGLNPKPRDVINYWIEVSDNDQINGAKTSRTRSLTITFPSLTEFVDELENRERNAQETLQDISDSYEQMQQEYDRFKEQLQENPQGDWEQKQSVDQIKKQQEAIDEKVKELNEEFEKIRQEIDNSDLLSEESRQAYEELQKLMKEIDDPELAKALEELQKALGNVSQEELRKALENYEFNEQQYQERLKRTLELFKTLKLNSDLDKLAKAFEELAQEEKTLSEQGQNNAEEAGKQEAVQEDLENLQKELEKLSDNPPEKARGKLEQMQQETREELEQARKELQENIEQLRNNEGNEQDNNSINKQQERLEQQFNQLSQKMQNAQQQLNQQRTQVNIAALQYILHSLINLSQNQEKLSQETSQLASRSQAFVEKAREEKQIQQQFTQIADSLFKVSSEIPSFSNTINRKKNEVSNQLATAVEQLAERDKSRAIFAERQSLGGINELATMIASLLDQLQNSQGQGSGSGSMTMQQFMEQLKQMSGQQQQLNQQIQDYINDIQGDRLSKDQVERLNQMARQQNQIRKQIEELQKRGGMESGDQVLSELERLSEEMERTINDLRGGQTDPTLVKRQQNILSRMLNAEKAMQERGEEERREGTSAEEAPNSVSPDVTIEELQQRIRNLLNDPNRTKFNEDYQRLIEQYFELLRNLQTGQDTSAVN</sequence>
<feature type="region of interest" description="Disordered" evidence="2">
    <location>
        <begin position="1055"/>
        <end position="1077"/>
    </location>
</feature>
<dbReference type="EMBL" id="JAALLT010000002">
    <property type="protein sequence ID" value="NGP75956.1"/>
    <property type="molecule type" value="Genomic_DNA"/>
</dbReference>
<gene>
    <name evidence="4" type="ORF">G3570_04875</name>
</gene>
<dbReference type="Proteomes" id="UP000473278">
    <property type="component" value="Unassembled WGS sequence"/>
</dbReference>
<evidence type="ECO:0000313" key="4">
    <source>
        <dbReference type="EMBL" id="NGP75956.1"/>
    </source>
</evidence>
<evidence type="ECO:0000256" key="2">
    <source>
        <dbReference type="SAM" id="MobiDB-lite"/>
    </source>
</evidence>
<feature type="transmembrane region" description="Helical" evidence="3">
    <location>
        <begin position="161"/>
        <end position="179"/>
    </location>
</feature>
<comment type="caution">
    <text evidence="4">The sequence shown here is derived from an EMBL/GenBank/DDBJ whole genome shotgun (WGS) entry which is preliminary data.</text>
</comment>